<protein>
    <submittedName>
        <fullName evidence="1">RCG51332</fullName>
    </submittedName>
</protein>
<dbReference type="Proteomes" id="UP000234681">
    <property type="component" value="Chromosome 19"/>
</dbReference>
<reference evidence="2" key="1">
    <citation type="submission" date="2005-09" db="EMBL/GenBank/DDBJ databases">
        <authorList>
            <person name="Mural R.J."/>
            <person name="Li P.W."/>
            <person name="Adams M.D."/>
            <person name="Amanatides P.G."/>
            <person name="Baden-Tillson H."/>
            <person name="Barnstead M."/>
            <person name="Chin S.H."/>
            <person name="Dew I."/>
            <person name="Evans C.A."/>
            <person name="Ferriera S."/>
            <person name="Flanigan M."/>
            <person name="Fosler C."/>
            <person name="Glodek A."/>
            <person name="Gu Z."/>
            <person name="Holt R.A."/>
            <person name="Jennings D."/>
            <person name="Kraft C.L."/>
            <person name="Lu F."/>
            <person name="Nguyen T."/>
            <person name="Nusskern D.R."/>
            <person name="Pfannkoch C.M."/>
            <person name="Sitter C."/>
            <person name="Sutton G.G."/>
            <person name="Venter J.C."/>
            <person name="Wang Z."/>
            <person name="Woodage T."/>
            <person name="Zheng X.H."/>
            <person name="Zhong F."/>
        </authorList>
    </citation>
    <scope>NUCLEOTIDE SEQUENCE [LARGE SCALE GENOMIC DNA]</scope>
    <source>
        <strain>BN</strain>
        <strain evidence="2">Sprague-Dawley</strain>
    </source>
</reference>
<dbReference type="AlphaFoldDB" id="A6IZP2"/>
<organism evidence="1 2">
    <name type="scientific">Rattus norvegicus</name>
    <name type="common">Rat</name>
    <dbReference type="NCBI Taxonomy" id="10116"/>
    <lineage>
        <taxon>Eukaryota</taxon>
        <taxon>Metazoa</taxon>
        <taxon>Chordata</taxon>
        <taxon>Craniata</taxon>
        <taxon>Vertebrata</taxon>
        <taxon>Euteleostomi</taxon>
        <taxon>Mammalia</taxon>
        <taxon>Eutheria</taxon>
        <taxon>Euarchontoglires</taxon>
        <taxon>Glires</taxon>
        <taxon>Rodentia</taxon>
        <taxon>Myomorpha</taxon>
        <taxon>Muroidea</taxon>
        <taxon>Muridae</taxon>
        <taxon>Murinae</taxon>
        <taxon>Rattus</taxon>
    </lineage>
</organism>
<accession>A6IZP2</accession>
<evidence type="ECO:0000313" key="1">
    <source>
        <dbReference type="EMBL" id="EDL92720.1"/>
    </source>
</evidence>
<proteinExistence type="predicted"/>
<gene>
    <name evidence="1" type="ORF">rCG_51332</name>
</gene>
<feature type="non-terminal residue" evidence="1">
    <location>
        <position position="67"/>
    </location>
</feature>
<dbReference type="EMBL" id="CH473972">
    <property type="protein sequence ID" value="EDL92720.1"/>
    <property type="molecule type" value="Genomic_DNA"/>
</dbReference>
<evidence type="ECO:0000313" key="2">
    <source>
        <dbReference type="Proteomes" id="UP000234681"/>
    </source>
</evidence>
<name>A6IZP2_RAT</name>
<sequence length="67" mass="7389">MQQLSRPGVQSDPAAPCSRLQSLATEFRPVGPRQRLHQPHCAETLHILLCMASIPACRQKEATLAIK</sequence>